<evidence type="ECO:0000256" key="12">
    <source>
        <dbReference type="ARBA" id="ARBA00023268"/>
    </source>
</evidence>
<evidence type="ECO:0000259" key="16">
    <source>
        <dbReference type="PROSITE" id="PS51066"/>
    </source>
</evidence>
<keyword evidence="20" id="KW-1185">Reference proteome</keyword>
<evidence type="ECO:0000256" key="10">
    <source>
        <dbReference type="ARBA" id="ARBA00023204"/>
    </source>
</evidence>
<feature type="binding site" evidence="15">
    <location>
        <position position="109"/>
    </location>
    <ligand>
        <name>DNA</name>
        <dbReference type="ChEBI" id="CHEBI:16991"/>
    </ligand>
</feature>
<dbReference type="SMART" id="SM00898">
    <property type="entry name" value="Fapy_DNA_glyco"/>
    <property type="match status" value="1"/>
</dbReference>
<comment type="catalytic activity">
    <reaction evidence="14 15">
        <text>2'-deoxyribonucleotide-(2'-deoxyribose 5'-phosphate)-2'-deoxyribonucleotide-DNA = a 3'-end 2'-deoxyribonucleotide-(2,3-dehydro-2,3-deoxyribose 5'-phosphate)-DNA + a 5'-end 5'-phospho-2'-deoxyribonucleoside-DNA + H(+)</text>
        <dbReference type="Rhea" id="RHEA:66592"/>
        <dbReference type="Rhea" id="RHEA-COMP:13180"/>
        <dbReference type="Rhea" id="RHEA-COMP:16897"/>
        <dbReference type="Rhea" id="RHEA-COMP:17067"/>
        <dbReference type="ChEBI" id="CHEBI:15378"/>
        <dbReference type="ChEBI" id="CHEBI:136412"/>
        <dbReference type="ChEBI" id="CHEBI:157695"/>
        <dbReference type="ChEBI" id="CHEBI:167181"/>
        <dbReference type="EC" id="4.2.99.18"/>
    </reaction>
</comment>
<evidence type="ECO:0000256" key="15">
    <source>
        <dbReference type="HAMAP-Rule" id="MF_00103"/>
    </source>
</evidence>
<evidence type="ECO:0000256" key="14">
    <source>
        <dbReference type="ARBA" id="ARBA00044632"/>
    </source>
</evidence>
<gene>
    <name evidence="15 18" type="primary">mutM</name>
    <name evidence="15" type="synonym">fpg</name>
    <name evidence="18" type="ORF">Lade_1103</name>
    <name evidence="19" type="ORF">NCTC12735_01916</name>
</gene>
<dbReference type="SMART" id="SM01232">
    <property type="entry name" value="H2TH"/>
    <property type="match status" value="1"/>
</dbReference>
<dbReference type="GO" id="GO:0003684">
    <property type="term" value="F:damaged DNA binding"/>
    <property type="evidence" value="ECO:0007669"/>
    <property type="project" value="InterPro"/>
</dbReference>
<dbReference type="KEGG" id="ladl:NCTC12735_01916"/>
<comment type="catalytic activity">
    <reaction evidence="1 15">
        <text>Hydrolysis of DNA containing ring-opened 7-methylguanine residues, releasing 2,6-diamino-4-hydroxy-5-(N-methyl)formamidopyrimidine.</text>
        <dbReference type="EC" id="3.2.2.23"/>
    </reaction>
</comment>
<dbReference type="Proteomes" id="UP000281170">
    <property type="component" value="Plasmid 28"/>
</dbReference>
<dbReference type="FunFam" id="1.10.8.50:FF:000003">
    <property type="entry name" value="Formamidopyrimidine-DNA glycosylase"/>
    <property type="match status" value="1"/>
</dbReference>
<accession>A0A0W0R5V7</accession>
<evidence type="ECO:0000256" key="11">
    <source>
        <dbReference type="ARBA" id="ARBA00023239"/>
    </source>
</evidence>
<dbReference type="InterPro" id="IPR015886">
    <property type="entry name" value="H2TH_FPG"/>
</dbReference>
<organism evidence="18 20">
    <name type="scientific">Legionella adelaidensis</name>
    <dbReference type="NCBI Taxonomy" id="45056"/>
    <lineage>
        <taxon>Bacteria</taxon>
        <taxon>Pseudomonadati</taxon>
        <taxon>Pseudomonadota</taxon>
        <taxon>Gammaproteobacteria</taxon>
        <taxon>Legionellales</taxon>
        <taxon>Legionellaceae</taxon>
        <taxon>Legionella</taxon>
    </lineage>
</organism>
<dbReference type="PANTHER" id="PTHR22993">
    <property type="entry name" value="FORMAMIDOPYRIMIDINE-DNA GLYCOSYLASE"/>
    <property type="match status" value="1"/>
</dbReference>
<feature type="binding site" evidence="15">
    <location>
        <position position="151"/>
    </location>
    <ligand>
        <name>DNA</name>
        <dbReference type="ChEBI" id="CHEBI:16991"/>
    </ligand>
</feature>
<dbReference type="NCBIfam" id="TIGR00577">
    <property type="entry name" value="fpg"/>
    <property type="match status" value="1"/>
</dbReference>
<evidence type="ECO:0000256" key="13">
    <source>
        <dbReference type="ARBA" id="ARBA00023295"/>
    </source>
</evidence>
<dbReference type="GO" id="GO:0034039">
    <property type="term" value="F:8-oxo-7,8-dihydroguanine DNA N-glycosylase activity"/>
    <property type="evidence" value="ECO:0007669"/>
    <property type="project" value="TreeGrafter"/>
</dbReference>
<dbReference type="PROSITE" id="PS51066">
    <property type="entry name" value="ZF_FPG_2"/>
    <property type="match status" value="1"/>
</dbReference>
<evidence type="ECO:0000313" key="19">
    <source>
        <dbReference type="EMBL" id="VEH86267.1"/>
    </source>
</evidence>
<evidence type="ECO:0000256" key="8">
    <source>
        <dbReference type="ARBA" id="ARBA00022833"/>
    </source>
</evidence>
<comment type="subunit">
    <text evidence="3 15">Monomer.</text>
</comment>
<dbReference type="Pfam" id="PF06831">
    <property type="entry name" value="H2TH"/>
    <property type="match status" value="1"/>
</dbReference>
<name>A0A0W0R5V7_9GAMM</name>
<evidence type="ECO:0000256" key="1">
    <source>
        <dbReference type="ARBA" id="ARBA00001668"/>
    </source>
</evidence>
<comment type="function">
    <text evidence="15">Involved in base excision repair of DNA damaged by oxidation or by mutagenic agents. Acts as DNA glycosylase that recognizes and removes damaged bases. Has a preference for oxidized purines, such as 7,8-dihydro-8-oxoguanine (8-oxoG). Has AP (apurinic/apyrimidinic) lyase activity and introduces nicks in the DNA strand. Cleaves the DNA backbone by beta-delta elimination to generate a single-strand break at the site of the removed base with both 3'- and 5'-phosphates.</text>
</comment>
<dbReference type="Gene3D" id="1.10.8.50">
    <property type="match status" value="1"/>
</dbReference>
<dbReference type="Pfam" id="PF01149">
    <property type="entry name" value="Fapy_DNA_glyco"/>
    <property type="match status" value="1"/>
</dbReference>
<dbReference type="InterPro" id="IPR010663">
    <property type="entry name" value="Znf_FPG/IleRS"/>
</dbReference>
<protein>
    <recommendedName>
        <fullName evidence="15">Formamidopyrimidine-DNA glycosylase</fullName>
        <shortName evidence="15">Fapy-DNA glycosylase</shortName>
        <ecNumber evidence="15">3.2.2.23</ecNumber>
    </recommendedName>
    <alternativeName>
        <fullName evidence="15">DNA-(apurinic or apyrimidinic site) lyase MutM</fullName>
        <shortName evidence="15">AP lyase MutM</shortName>
        <ecNumber evidence="15">4.2.99.18</ecNumber>
    </alternativeName>
</protein>
<dbReference type="InterPro" id="IPR015887">
    <property type="entry name" value="DNA_glyclase_Znf_dom_DNA_BS"/>
</dbReference>
<dbReference type="InterPro" id="IPR010979">
    <property type="entry name" value="Ribosomal_uS13-like_H2TH"/>
</dbReference>
<evidence type="ECO:0000256" key="9">
    <source>
        <dbReference type="ARBA" id="ARBA00023125"/>
    </source>
</evidence>
<dbReference type="Gene3D" id="3.20.190.10">
    <property type="entry name" value="MutM-like, N-terminal"/>
    <property type="match status" value="1"/>
</dbReference>
<keyword evidence="10 15" id="KW-0234">DNA repair</keyword>
<keyword evidence="12 15" id="KW-0511">Multifunctional enzyme</keyword>
<dbReference type="PATRIC" id="fig|45056.6.peg.1142"/>
<dbReference type="GO" id="GO:0006284">
    <property type="term" value="P:base-excision repair"/>
    <property type="evidence" value="ECO:0007669"/>
    <property type="project" value="InterPro"/>
</dbReference>
<dbReference type="InterPro" id="IPR012319">
    <property type="entry name" value="FPG_cat"/>
</dbReference>
<dbReference type="InterPro" id="IPR020629">
    <property type="entry name" value="FPG_Glyclase"/>
</dbReference>
<dbReference type="EMBL" id="LNKA01000001">
    <property type="protein sequence ID" value="KTC66445.1"/>
    <property type="molecule type" value="Genomic_DNA"/>
</dbReference>
<evidence type="ECO:0000313" key="18">
    <source>
        <dbReference type="EMBL" id="KTC66445.1"/>
    </source>
</evidence>
<dbReference type="PROSITE" id="PS01242">
    <property type="entry name" value="ZF_FPG_1"/>
    <property type="match status" value="1"/>
</dbReference>
<evidence type="ECO:0000256" key="7">
    <source>
        <dbReference type="ARBA" id="ARBA00022801"/>
    </source>
</evidence>
<feature type="active site" description="Proton donor" evidence="15">
    <location>
        <position position="3"/>
    </location>
</feature>
<dbReference type="GO" id="GO:0008270">
    <property type="term" value="F:zinc ion binding"/>
    <property type="evidence" value="ECO:0007669"/>
    <property type="project" value="UniProtKB-UniRule"/>
</dbReference>
<dbReference type="Proteomes" id="UP000054859">
    <property type="component" value="Unassembled WGS sequence"/>
</dbReference>
<dbReference type="HAMAP" id="MF_00103">
    <property type="entry name" value="Fapy_DNA_glycosyl"/>
    <property type="match status" value="1"/>
</dbReference>
<dbReference type="Pfam" id="PF06827">
    <property type="entry name" value="zf-FPG_IleRS"/>
    <property type="match status" value="1"/>
</dbReference>
<dbReference type="InterPro" id="IPR000214">
    <property type="entry name" value="Znf_DNA_glyclase/AP_lyase"/>
</dbReference>
<dbReference type="AlphaFoldDB" id="A0A0W0R5V7"/>
<keyword evidence="13 15" id="KW-0326">Glycosidase</keyword>
<evidence type="ECO:0000256" key="5">
    <source>
        <dbReference type="ARBA" id="ARBA00022763"/>
    </source>
</evidence>
<dbReference type="OrthoDB" id="9800855at2"/>
<dbReference type="RefSeq" id="WP_058462116.1">
    <property type="nucleotide sequence ID" value="NZ_CAAAHS010000002.1"/>
</dbReference>
<comment type="cofactor">
    <cofactor evidence="15">
        <name>Zn(2+)</name>
        <dbReference type="ChEBI" id="CHEBI:29105"/>
    </cofactor>
    <text evidence="15">Binds 1 zinc ion per subunit.</text>
</comment>
<dbReference type="SUPFAM" id="SSF81624">
    <property type="entry name" value="N-terminal domain of MutM-like DNA repair proteins"/>
    <property type="match status" value="1"/>
</dbReference>
<dbReference type="PANTHER" id="PTHR22993:SF9">
    <property type="entry name" value="FORMAMIDOPYRIMIDINE-DNA GLYCOSYLASE"/>
    <property type="match status" value="1"/>
</dbReference>
<dbReference type="EMBL" id="LR134437">
    <property type="protein sequence ID" value="VEH86267.1"/>
    <property type="molecule type" value="Genomic_DNA"/>
</dbReference>
<evidence type="ECO:0000313" key="20">
    <source>
        <dbReference type="Proteomes" id="UP000054859"/>
    </source>
</evidence>
<dbReference type="PROSITE" id="PS51068">
    <property type="entry name" value="FPG_CAT"/>
    <property type="match status" value="1"/>
</dbReference>
<dbReference type="InterPro" id="IPR035937">
    <property type="entry name" value="FPG_N"/>
</dbReference>
<dbReference type="STRING" id="45056.Lade_1103"/>
<keyword evidence="7 15" id="KW-0378">Hydrolase</keyword>
<keyword evidence="4 15" id="KW-0479">Metal-binding</keyword>
<evidence type="ECO:0000256" key="3">
    <source>
        <dbReference type="ARBA" id="ARBA00011245"/>
    </source>
</evidence>
<dbReference type="NCBIfam" id="NF002211">
    <property type="entry name" value="PRK01103.1"/>
    <property type="match status" value="1"/>
</dbReference>
<dbReference type="SUPFAM" id="SSF46946">
    <property type="entry name" value="S13-like H2TH domain"/>
    <property type="match status" value="1"/>
</dbReference>
<sequence>MPELPEVETTKRGIAPYLKNKVIDKIIVRQDKLRVEVTPRLHELCSGQTIVDIHRRGKFLILQLTRGSILIHLGMSGHLYLSQQSDLKKHDHIDLCLKNGTILRYNDPRRFGLWVYVTENPAHSLHLKNLGPEPLSSDFNSQYLFLQSRNRKQCIKSFLMNNTTVVGVGNIYATESLFLAGIHPQKMAGMLTPKECDNLCEQIKSVLLAAIHAGGTTLKDFLSVEGKPGYFSHSLRIYGKENQPCSQCNTPIKKVTIAGRSSAFCPHCQSPGNNLGEELMHLQKNKKG</sequence>
<evidence type="ECO:0000313" key="21">
    <source>
        <dbReference type="Proteomes" id="UP000281170"/>
    </source>
</evidence>
<feature type="domain" description="FPG-type" evidence="16">
    <location>
        <begin position="236"/>
        <end position="270"/>
    </location>
</feature>
<feature type="active site" description="Schiff-base intermediate with DNA" evidence="15">
    <location>
        <position position="2"/>
    </location>
</feature>
<proteinExistence type="inferred from homology"/>
<dbReference type="CDD" id="cd08966">
    <property type="entry name" value="EcFpg-like_N"/>
    <property type="match status" value="1"/>
</dbReference>
<reference evidence="18 20" key="1">
    <citation type="submission" date="2015-11" db="EMBL/GenBank/DDBJ databases">
        <title>Identification of large and diverse effector repertoires of 38 Legionella species.</title>
        <authorList>
            <person name="Burstein D."/>
            <person name="Amaro F."/>
            <person name="Zusman T."/>
            <person name="Lifshitz Z."/>
            <person name="Cohen O."/>
            <person name="Gilbert J.A."/>
            <person name="Pupko T."/>
            <person name="Shuman H.A."/>
            <person name="Segal G."/>
        </authorList>
    </citation>
    <scope>NUCLEOTIDE SEQUENCE [LARGE SCALE GENOMIC DNA]</scope>
    <source>
        <strain evidence="18 20">1762-AUS-E</strain>
    </source>
</reference>
<geneLocation type="plasmid" evidence="19 21">
    <name>28</name>
</geneLocation>
<evidence type="ECO:0000256" key="2">
    <source>
        <dbReference type="ARBA" id="ARBA00009409"/>
    </source>
</evidence>
<evidence type="ECO:0000259" key="17">
    <source>
        <dbReference type="PROSITE" id="PS51068"/>
    </source>
</evidence>
<dbReference type="EC" id="4.2.99.18" evidence="15"/>
<keyword evidence="19" id="KW-0614">Plasmid</keyword>
<feature type="active site" description="Proton donor; for beta-elimination activity" evidence="15">
    <location>
        <position position="58"/>
    </location>
</feature>
<dbReference type="SUPFAM" id="SSF57716">
    <property type="entry name" value="Glucocorticoid receptor-like (DNA-binding domain)"/>
    <property type="match status" value="1"/>
</dbReference>
<dbReference type="EC" id="3.2.2.23" evidence="15"/>
<feature type="domain" description="Formamidopyrimidine-DNA glycosylase catalytic" evidence="17">
    <location>
        <begin position="2"/>
        <end position="112"/>
    </location>
</feature>
<comment type="similarity">
    <text evidence="2 15">Belongs to the FPG family.</text>
</comment>
<evidence type="ECO:0000256" key="6">
    <source>
        <dbReference type="ARBA" id="ARBA00022771"/>
    </source>
</evidence>
<dbReference type="FunFam" id="3.20.190.10:FF:000001">
    <property type="entry name" value="Formamidopyrimidine-DNA glycosylase"/>
    <property type="match status" value="1"/>
</dbReference>
<keyword evidence="9 15" id="KW-0238">DNA-binding</keyword>
<keyword evidence="5 15" id="KW-0227">DNA damage</keyword>
<reference evidence="19 21" key="2">
    <citation type="submission" date="2018-12" db="EMBL/GenBank/DDBJ databases">
        <authorList>
            <consortium name="Pathogen Informatics"/>
        </authorList>
    </citation>
    <scope>NUCLEOTIDE SEQUENCE [LARGE SCALE GENOMIC DNA]</scope>
    <source>
        <strain evidence="19 21">NCTC12735</strain>
        <plasmid evidence="21">28</plasmid>
    </source>
</reference>
<evidence type="ECO:0000256" key="4">
    <source>
        <dbReference type="ARBA" id="ARBA00022723"/>
    </source>
</evidence>
<keyword evidence="11 15" id="KW-0456">Lyase</keyword>
<feature type="binding site" evidence="15">
    <location>
        <position position="90"/>
    </location>
    <ligand>
        <name>DNA</name>
        <dbReference type="ChEBI" id="CHEBI:16991"/>
    </ligand>
</feature>
<feature type="active site" description="Proton donor; for delta-elimination activity" evidence="15">
    <location>
        <position position="260"/>
    </location>
</feature>
<keyword evidence="6 15" id="KW-0863">Zinc-finger</keyword>
<keyword evidence="8 15" id="KW-0862">Zinc</keyword>
<dbReference type="GO" id="GO:0140078">
    <property type="term" value="F:class I DNA-(apurinic or apyrimidinic site) endonuclease activity"/>
    <property type="evidence" value="ECO:0007669"/>
    <property type="project" value="UniProtKB-EC"/>
</dbReference>